<dbReference type="InterPro" id="IPR001881">
    <property type="entry name" value="EGF-like_Ca-bd_dom"/>
</dbReference>
<proteinExistence type="predicted"/>
<evidence type="ECO:0000256" key="3">
    <source>
        <dbReference type="ARBA" id="ARBA00022553"/>
    </source>
</evidence>
<evidence type="ECO:0000256" key="14">
    <source>
        <dbReference type="PROSITE-ProRule" id="PRU00076"/>
    </source>
</evidence>
<feature type="compositionally biased region" description="Low complexity" evidence="15">
    <location>
        <begin position="675"/>
        <end position="686"/>
    </location>
</feature>
<evidence type="ECO:0000256" key="17">
    <source>
        <dbReference type="SAM" id="SignalP"/>
    </source>
</evidence>
<evidence type="ECO:0000256" key="16">
    <source>
        <dbReference type="SAM" id="Phobius"/>
    </source>
</evidence>
<evidence type="ECO:0000256" key="8">
    <source>
        <dbReference type="ARBA" id="ARBA00022737"/>
    </source>
</evidence>
<dbReference type="InterPro" id="IPR051505">
    <property type="entry name" value="C-type_lectin_domain"/>
</dbReference>
<feature type="compositionally biased region" description="Polar residues" evidence="15">
    <location>
        <begin position="557"/>
        <end position="568"/>
    </location>
</feature>
<keyword evidence="3" id="KW-0597">Phosphoprotein</keyword>
<comment type="caution">
    <text evidence="14">Lacks conserved residue(s) required for the propagation of feature annotation.</text>
</comment>
<dbReference type="SMART" id="SM00034">
    <property type="entry name" value="CLECT"/>
    <property type="match status" value="1"/>
</dbReference>
<dbReference type="GeneID" id="106577513"/>
<accession>A0A1S3N7P3</accession>
<dbReference type="InterPro" id="IPR016187">
    <property type="entry name" value="CTDL_fold"/>
</dbReference>
<keyword evidence="5 16" id="KW-0812">Transmembrane</keyword>
<keyword evidence="10 16" id="KW-0472">Membrane</keyword>
<dbReference type="PANTHER" id="PTHR14789:SF4">
    <property type="entry name" value="ENDOSIALIN"/>
    <property type="match status" value="1"/>
</dbReference>
<dbReference type="InterPro" id="IPR001304">
    <property type="entry name" value="C-type_lectin-like"/>
</dbReference>
<dbReference type="InterPro" id="IPR018097">
    <property type="entry name" value="EGF_Ca-bd_CS"/>
</dbReference>
<dbReference type="InterPro" id="IPR049883">
    <property type="entry name" value="NOTCH1_EGF-like"/>
</dbReference>
<keyword evidence="13" id="KW-0325">Glycoprotein</keyword>
<evidence type="ECO:0000256" key="2">
    <source>
        <dbReference type="ARBA" id="ARBA00022536"/>
    </source>
</evidence>
<evidence type="ECO:0000256" key="9">
    <source>
        <dbReference type="ARBA" id="ARBA00022989"/>
    </source>
</evidence>
<dbReference type="SMART" id="SM00181">
    <property type="entry name" value="EGF"/>
    <property type="match status" value="5"/>
</dbReference>
<evidence type="ECO:0000313" key="20">
    <source>
        <dbReference type="Proteomes" id="UP001652741"/>
    </source>
</evidence>
<dbReference type="GO" id="GO:0009897">
    <property type="term" value="C:external side of plasma membrane"/>
    <property type="evidence" value="ECO:0007669"/>
    <property type="project" value="TreeGrafter"/>
</dbReference>
<feature type="domain" description="EGF-like" evidence="18">
    <location>
        <begin position="335"/>
        <end position="372"/>
    </location>
</feature>
<dbReference type="SUPFAM" id="SSF57184">
    <property type="entry name" value="Growth factor receptor domain"/>
    <property type="match status" value="1"/>
</dbReference>
<feature type="compositionally biased region" description="Acidic residues" evidence="15">
    <location>
        <begin position="542"/>
        <end position="555"/>
    </location>
</feature>
<dbReference type="Gene3D" id="3.10.100.10">
    <property type="entry name" value="Mannose-Binding Protein A, subunit A"/>
    <property type="match status" value="1"/>
</dbReference>
<dbReference type="SUPFAM" id="SSF57196">
    <property type="entry name" value="EGF/Laminin"/>
    <property type="match status" value="2"/>
</dbReference>
<keyword evidence="4" id="KW-0254">Endocytosis</keyword>
<keyword evidence="11" id="KW-1015">Disulfide bond</keyword>
<evidence type="ECO:0000256" key="13">
    <source>
        <dbReference type="ARBA" id="ARBA00023180"/>
    </source>
</evidence>
<feature type="signal peptide" evidence="17">
    <location>
        <begin position="1"/>
        <end position="27"/>
    </location>
</feature>
<evidence type="ECO:0000256" key="7">
    <source>
        <dbReference type="ARBA" id="ARBA00022734"/>
    </source>
</evidence>
<dbReference type="InterPro" id="IPR009030">
    <property type="entry name" value="Growth_fac_rcpt_cys_sf"/>
</dbReference>
<evidence type="ECO:0000256" key="1">
    <source>
        <dbReference type="ARBA" id="ARBA00004479"/>
    </source>
</evidence>
<gene>
    <name evidence="21" type="primary">LOC106577513</name>
</gene>
<dbReference type="GO" id="GO:0031012">
    <property type="term" value="C:extracellular matrix"/>
    <property type="evidence" value="ECO:0007669"/>
    <property type="project" value="TreeGrafter"/>
</dbReference>
<evidence type="ECO:0000256" key="11">
    <source>
        <dbReference type="ARBA" id="ARBA00023157"/>
    </source>
</evidence>
<dbReference type="GO" id="GO:0030246">
    <property type="term" value="F:carbohydrate binding"/>
    <property type="evidence" value="ECO:0007669"/>
    <property type="project" value="UniProtKB-KW"/>
</dbReference>
<dbReference type="Pfam" id="PF14670">
    <property type="entry name" value="FXa_inhibition"/>
    <property type="match status" value="1"/>
</dbReference>
<dbReference type="InterPro" id="IPR026823">
    <property type="entry name" value="cEGF"/>
</dbReference>
<keyword evidence="8" id="KW-0677">Repeat</keyword>
<dbReference type="FunFam" id="2.10.25.10:FF:000009">
    <property type="entry name" value="Low-density lipoprotein receptor isoform 1"/>
    <property type="match status" value="1"/>
</dbReference>
<dbReference type="CDD" id="cd00054">
    <property type="entry name" value="EGF_CA"/>
    <property type="match status" value="1"/>
</dbReference>
<feature type="domain" description="C-type lectin" evidence="19">
    <location>
        <begin position="38"/>
        <end position="168"/>
    </location>
</feature>
<feature type="compositionally biased region" description="Pro residues" evidence="15">
    <location>
        <begin position="578"/>
        <end position="592"/>
    </location>
</feature>
<dbReference type="SMART" id="SM00179">
    <property type="entry name" value="EGF_CA"/>
    <property type="match status" value="4"/>
</dbReference>
<feature type="domain" description="EGF-like" evidence="18">
    <location>
        <begin position="373"/>
        <end position="412"/>
    </location>
</feature>
<dbReference type="RefSeq" id="XP_014011081.1">
    <property type="nucleotide sequence ID" value="XM_014155606.2"/>
</dbReference>
<evidence type="ECO:0000313" key="21">
    <source>
        <dbReference type="RefSeq" id="XP_014011081.1"/>
    </source>
</evidence>
<dbReference type="Pfam" id="PF07645">
    <property type="entry name" value="EGF_CA"/>
    <property type="match status" value="2"/>
</dbReference>
<feature type="region of interest" description="Disordered" evidence="15">
    <location>
        <begin position="525"/>
        <end position="612"/>
    </location>
</feature>
<evidence type="ECO:0000256" key="12">
    <source>
        <dbReference type="ARBA" id="ARBA00023170"/>
    </source>
</evidence>
<keyword evidence="7" id="KW-0430">Lectin</keyword>
<dbReference type="GO" id="GO:0016477">
    <property type="term" value="P:cell migration"/>
    <property type="evidence" value="ECO:0007669"/>
    <property type="project" value="TreeGrafter"/>
</dbReference>
<dbReference type="InterPro" id="IPR000742">
    <property type="entry name" value="EGF"/>
</dbReference>
<evidence type="ECO:0000256" key="5">
    <source>
        <dbReference type="ARBA" id="ARBA00022692"/>
    </source>
</evidence>
<evidence type="ECO:0000256" key="4">
    <source>
        <dbReference type="ARBA" id="ARBA00022583"/>
    </source>
</evidence>
<evidence type="ECO:0000259" key="18">
    <source>
        <dbReference type="PROSITE" id="PS50026"/>
    </source>
</evidence>
<dbReference type="GO" id="GO:0006897">
    <property type="term" value="P:endocytosis"/>
    <property type="evidence" value="ECO:0007669"/>
    <property type="project" value="UniProtKB-KW"/>
</dbReference>
<dbReference type="PROSITE" id="PS50026">
    <property type="entry name" value="EGF_3"/>
    <property type="match status" value="2"/>
</dbReference>
<dbReference type="GO" id="GO:0030855">
    <property type="term" value="P:epithelial cell differentiation"/>
    <property type="evidence" value="ECO:0007669"/>
    <property type="project" value="UniProtKB-ARBA"/>
</dbReference>
<evidence type="ECO:0000256" key="10">
    <source>
        <dbReference type="ARBA" id="ARBA00023136"/>
    </source>
</evidence>
<comment type="subcellular location">
    <subcellularLocation>
        <location evidence="1">Membrane</location>
        <topology evidence="1">Single-pass type I membrane protein</topology>
    </subcellularLocation>
</comment>
<organism evidence="20 21">
    <name type="scientific">Salmo salar</name>
    <name type="common">Atlantic salmon</name>
    <dbReference type="NCBI Taxonomy" id="8030"/>
    <lineage>
        <taxon>Eukaryota</taxon>
        <taxon>Metazoa</taxon>
        <taxon>Chordata</taxon>
        <taxon>Craniata</taxon>
        <taxon>Vertebrata</taxon>
        <taxon>Euteleostomi</taxon>
        <taxon>Actinopterygii</taxon>
        <taxon>Neopterygii</taxon>
        <taxon>Teleostei</taxon>
        <taxon>Protacanthopterygii</taxon>
        <taxon>Salmoniformes</taxon>
        <taxon>Salmonidae</taxon>
        <taxon>Salmoninae</taxon>
        <taxon>Salmo</taxon>
    </lineage>
</organism>
<dbReference type="Pfam" id="PF12662">
    <property type="entry name" value="cEGF"/>
    <property type="match status" value="1"/>
</dbReference>
<dbReference type="GO" id="GO:1990430">
    <property type="term" value="F:extracellular matrix protein binding"/>
    <property type="evidence" value="ECO:0007669"/>
    <property type="project" value="TreeGrafter"/>
</dbReference>
<keyword evidence="20" id="KW-1185">Reference proteome</keyword>
<dbReference type="Proteomes" id="UP001652741">
    <property type="component" value="Chromosome ssa18"/>
</dbReference>
<reference evidence="21" key="1">
    <citation type="submission" date="2025-08" db="UniProtKB">
        <authorList>
            <consortium name="RefSeq"/>
        </authorList>
    </citation>
    <scope>IDENTIFICATION</scope>
</reference>
<keyword evidence="12" id="KW-0675">Receptor</keyword>
<dbReference type="PANTHER" id="PTHR14789">
    <property type="entry name" value="CHONDROLECTIN VARIANT CHODLFDELTAE"/>
    <property type="match status" value="1"/>
</dbReference>
<dbReference type="CDD" id="cd03600">
    <property type="entry name" value="CLECT_thrombomodulin_like"/>
    <property type="match status" value="1"/>
</dbReference>
<dbReference type="FunFam" id="2.10.25.10:FF:000038">
    <property type="entry name" value="Fibrillin 2"/>
    <property type="match status" value="1"/>
</dbReference>
<dbReference type="OrthoDB" id="10045365at2759"/>
<sequence>MGSPVRCAAVLVLSLLGLFCYTRPVWGQDLQERDALCNKDGCFVVYFQRKTFLDSWRSCKEKGGNLATVKLKEEADTIAALLSGVELRGPRTKVQVWIGLQRQPRQCTASRPLRGFSWTTGDQDTRYTNWLRDDSPSTCSAPRCVVMTYGTAAHEQHEHFKWLDGSCSVPVDGYLCRYTYKGMCPAVWSEGGGNTLYSTPFSLLSSLLTHIPFGSVATVPCPGGSKVEQSVLCMLREDGTVGWSREMPLCSDTGEKSWCDRNNGGCEHFCQEAGEHYYCECSDGFQLGDDGQTCVAADPCHSAPCEFECLPLSDGYRCACPEGYMLSPDELGCLDVDECLQSPCEQLCINSPGTFECRCREGYRPVEEGECEDVDECMEDPCEHACENTPGSHVCHCHLGFSPPTEEPSHCQDTDECQIPGTCQQMCVNYEGGFECYCEVGYELLSDHFSCRKIGEGEDSFPAATPSYPWVTRHPGSMWDPHEPVYPWTPAQTNTDWPLETEESLDWLTDPPRVENDVIWVTSAPQEEPVPNHNSFMVPPMEEPEEEEEEEEEYTPDWSTMTLNSPAQVQPELESMPSPSPSPEPTSTPSPTPTSDWYEEEDDETTTSSSVLHTSTISGGAWNWLWFSPASQDQVLTTSQEPITDQHVPASNYDDTDDNEEEGDIDNGKVTSLPEQDQGQGENQGQHTPSLPPPVAPKTPITPNQGVVEVEGLNEREPPQEDESSQKQGGGNWLLVGLLVPLCIFIIIMVALGIIYCTRCTITPRNKTATNCYHWISGAHDKQGAPNPSKGVQSHV</sequence>
<feature type="compositionally biased region" description="Acidic residues" evidence="15">
    <location>
        <begin position="654"/>
        <end position="665"/>
    </location>
</feature>
<evidence type="ECO:0000256" key="15">
    <source>
        <dbReference type="SAM" id="MobiDB-lite"/>
    </source>
</evidence>
<dbReference type="PROSITE" id="PS01187">
    <property type="entry name" value="EGF_CA"/>
    <property type="match status" value="1"/>
</dbReference>
<evidence type="ECO:0000259" key="19">
    <source>
        <dbReference type="PROSITE" id="PS50041"/>
    </source>
</evidence>
<dbReference type="Gene3D" id="2.10.25.10">
    <property type="entry name" value="Laminin"/>
    <property type="match status" value="5"/>
</dbReference>
<dbReference type="SUPFAM" id="SSF56436">
    <property type="entry name" value="C-type lectin-like"/>
    <property type="match status" value="1"/>
</dbReference>
<keyword evidence="2 14" id="KW-0245">EGF-like domain</keyword>
<feature type="chain" id="PRO_5010346307" evidence="17">
    <location>
        <begin position="28"/>
        <end position="796"/>
    </location>
</feature>
<dbReference type="GO" id="GO:0050840">
    <property type="term" value="F:extracellular matrix binding"/>
    <property type="evidence" value="ECO:0007669"/>
    <property type="project" value="TreeGrafter"/>
</dbReference>
<dbReference type="GO" id="GO:0005509">
    <property type="term" value="F:calcium ion binding"/>
    <property type="evidence" value="ECO:0007669"/>
    <property type="project" value="InterPro"/>
</dbReference>
<dbReference type="PROSITE" id="PS50041">
    <property type="entry name" value="C_TYPE_LECTIN_2"/>
    <property type="match status" value="1"/>
</dbReference>
<name>A0A1S3N7P3_SALSA</name>
<dbReference type="InterPro" id="IPR016186">
    <property type="entry name" value="C-type_lectin-like/link_sf"/>
</dbReference>
<dbReference type="PROSITE" id="PS01186">
    <property type="entry name" value="EGF_2"/>
    <property type="match status" value="2"/>
</dbReference>
<dbReference type="FunFam" id="2.10.25.10:FF:000406">
    <property type="entry name" value="CD248 molecule"/>
    <property type="match status" value="1"/>
</dbReference>
<dbReference type="PROSITE" id="PS00010">
    <property type="entry name" value="ASX_HYDROXYL"/>
    <property type="match status" value="1"/>
</dbReference>
<feature type="transmembrane region" description="Helical" evidence="16">
    <location>
        <begin position="733"/>
        <end position="757"/>
    </location>
</feature>
<keyword evidence="6 17" id="KW-0732">Signal</keyword>
<dbReference type="AlphaFoldDB" id="A0A1S3N7P3"/>
<keyword evidence="9 16" id="KW-1133">Transmembrane helix</keyword>
<dbReference type="Pfam" id="PF00059">
    <property type="entry name" value="Lectin_C"/>
    <property type="match status" value="1"/>
</dbReference>
<evidence type="ECO:0000256" key="6">
    <source>
        <dbReference type="ARBA" id="ARBA00022729"/>
    </source>
</evidence>
<dbReference type="KEGG" id="sasa:106577513"/>
<dbReference type="STRING" id="8030.ENSSSAP00000110883"/>
<dbReference type="InterPro" id="IPR000152">
    <property type="entry name" value="EGF-type_Asp/Asn_hydroxyl_site"/>
</dbReference>
<protein>
    <submittedName>
        <fullName evidence="21">Endosialin</fullName>
    </submittedName>
</protein>
<feature type="region of interest" description="Disordered" evidence="15">
    <location>
        <begin position="636"/>
        <end position="704"/>
    </location>
</feature>